<proteinExistence type="predicted"/>
<feature type="domain" description="Fungal lipase-type" evidence="1">
    <location>
        <begin position="37"/>
        <end position="155"/>
    </location>
</feature>
<organism evidence="2 3">
    <name type="scientific">Dyella mobilis</name>
    <dbReference type="NCBI Taxonomy" id="1849582"/>
    <lineage>
        <taxon>Bacteria</taxon>
        <taxon>Pseudomonadati</taxon>
        <taxon>Pseudomonadota</taxon>
        <taxon>Gammaproteobacteria</taxon>
        <taxon>Lysobacterales</taxon>
        <taxon>Rhodanobacteraceae</taxon>
        <taxon>Dyella</taxon>
    </lineage>
</organism>
<dbReference type="SUPFAM" id="SSF53474">
    <property type="entry name" value="alpha/beta-Hydrolases"/>
    <property type="match status" value="1"/>
</dbReference>
<dbReference type="PANTHER" id="PTHR45856">
    <property type="entry name" value="ALPHA/BETA-HYDROLASES SUPERFAMILY PROTEIN"/>
    <property type="match status" value="1"/>
</dbReference>
<evidence type="ECO:0000313" key="2">
    <source>
        <dbReference type="EMBL" id="MBM7131567.1"/>
    </source>
</evidence>
<reference evidence="2" key="1">
    <citation type="submission" date="2020-10" db="EMBL/GenBank/DDBJ databases">
        <title>Phylogeny of dyella-like bacteria.</title>
        <authorList>
            <person name="Fu J."/>
        </authorList>
    </citation>
    <scope>NUCLEOTIDE SEQUENCE</scope>
    <source>
        <strain evidence="2">DHON07</strain>
    </source>
</reference>
<protein>
    <submittedName>
        <fullName evidence="2">Lipase family protein</fullName>
    </submittedName>
</protein>
<dbReference type="CDD" id="cd00519">
    <property type="entry name" value="Lipase_3"/>
    <property type="match status" value="1"/>
</dbReference>
<dbReference type="RefSeq" id="WP_204633126.1">
    <property type="nucleotide sequence ID" value="NZ_BSOC01000001.1"/>
</dbReference>
<dbReference type="Gene3D" id="3.40.50.1820">
    <property type="entry name" value="alpha/beta hydrolase"/>
    <property type="match status" value="1"/>
</dbReference>
<dbReference type="InterPro" id="IPR051218">
    <property type="entry name" value="Sec_MonoDiacylglyc_Lipase"/>
</dbReference>
<dbReference type="PANTHER" id="PTHR45856:SF24">
    <property type="entry name" value="FUNGAL LIPASE-LIKE DOMAIN-CONTAINING PROTEIN"/>
    <property type="match status" value="1"/>
</dbReference>
<evidence type="ECO:0000259" key="1">
    <source>
        <dbReference type="Pfam" id="PF01764"/>
    </source>
</evidence>
<dbReference type="InterPro" id="IPR029058">
    <property type="entry name" value="AB_hydrolase_fold"/>
</dbReference>
<sequence length="189" mass="20382">MTPRDYAILAQRSYQDAPTVGWPDSASRMHVYDGVHVFRGSDDVDSWLHDFDIDLIDVPGLGKLHAGFYTAWLAIRDQCLALAPPKATAGHSLGGALTLICCAEWALRDVIVPVYAFEAPRLCADGVMAALLKAKNVPVFATRNGNDIVTQVPPLLTRPGELTQIGHASAPFDNVTDHSIGRVIQALPA</sequence>
<accession>A0ABS2KK72</accession>
<gene>
    <name evidence="2" type="ORF">ISS99_18755</name>
</gene>
<comment type="caution">
    <text evidence="2">The sequence shown here is derived from an EMBL/GenBank/DDBJ whole genome shotgun (WGS) entry which is preliminary data.</text>
</comment>
<keyword evidence="3" id="KW-1185">Reference proteome</keyword>
<dbReference type="Pfam" id="PF01764">
    <property type="entry name" value="Lipase_3"/>
    <property type="match status" value="1"/>
</dbReference>
<dbReference type="Proteomes" id="UP001430193">
    <property type="component" value="Unassembled WGS sequence"/>
</dbReference>
<evidence type="ECO:0000313" key="3">
    <source>
        <dbReference type="Proteomes" id="UP001430193"/>
    </source>
</evidence>
<dbReference type="EMBL" id="JADIKF010000040">
    <property type="protein sequence ID" value="MBM7131567.1"/>
    <property type="molecule type" value="Genomic_DNA"/>
</dbReference>
<name>A0ABS2KK72_9GAMM</name>
<dbReference type="InterPro" id="IPR002921">
    <property type="entry name" value="Fungal_lipase-type"/>
</dbReference>